<evidence type="ECO:0000313" key="3">
    <source>
        <dbReference type="Proteomes" id="UP000002762"/>
    </source>
</evidence>
<sequence>MAAPYVAGLALNAMAVFSEISIQLRWFLLEETATIYKVPGDLLISRRLARARSLRMRRRTMLAKQLKGRKLLKEKKQLISAAAANGGYLDHEAGVETPSESVGAPLRTPCLSR</sequence>
<reference evidence="2 3" key="1">
    <citation type="journal article" date="2012" name="Sci. Rep.">
        <title>Genomic perspectives on the evolution of fungal entomopathogenicity in Beauveria bassiana.</title>
        <authorList>
            <person name="Xiao G."/>
            <person name="Ying S.H."/>
            <person name="Zheng P."/>
            <person name="Wang Z.L."/>
            <person name="Zhang S."/>
            <person name="Xie X.Q."/>
            <person name="Shang Y."/>
            <person name="St Leger R.J."/>
            <person name="Zhao G.P."/>
            <person name="Wang C."/>
            <person name="Feng M.G."/>
        </authorList>
    </citation>
    <scope>NUCLEOTIDE SEQUENCE [LARGE SCALE GENOMIC DNA]</scope>
    <source>
        <strain evidence="2 3">ARSEF 2860</strain>
    </source>
</reference>
<dbReference type="Proteomes" id="UP000002762">
    <property type="component" value="Unassembled WGS sequence"/>
</dbReference>
<dbReference type="RefSeq" id="XP_008601983.1">
    <property type="nucleotide sequence ID" value="XM_008603761.1"/>
</dbReference>
<proteinExistence type="predicted"/>
<dbReference type="InParanoid" id="J5J7D3"/>
<evidence type="ECO:0000313" key="2">
    <source>
        <dbReference type="EMBL" id="EJP62338.1"/>
    </source>
</evidence>
<protein>
    <submittedName>
        <fullName evidence="2">Uncharacterized protein</fullName>
    </submittedName>
</protein>
<accession>J5J7D3</accession>
<gene>
    <name evidence="2" type="ORF">BBA_08664</name>
</gene>
<dbReference type="HOGENOM" id="CLU_2133076_0_0_1"/>
<evidence type="ECO:0000256" key="1">
    <source>
        <dbReference type="SAM" id="MobiDB-lite"/>
    </source>
</evidence>
<dbReference type="AlphaFoldDB" id="J5J7D3"/>
<name>J5J7D3_BEAB2</name>
<dbReference type="GeneID" id="19891676"/>
<organism evidence="2 3">
    <name type="scientific">Beauveria bassiana (strain ARSEF 2860)</name>
    <name type="common">White muscardine disease fungus</name>
    <name type="synonym">Tritirachium shiotae</name>
    <dbReference type="NCBI Taxonomy" id="655819"/>
    <lineage>
        <taxon>Eukaryota</taxon>
        <taxon>Fungi</taxon>
        <taxon>Dikarya</taxon>
        <taxon>Ascomycota</taxon>
        <taxon>Pezizomycotina</taxon>
        <taxon>Sordariomycetes</taxon>
        <taxon>Hypocreomycetidae</taxon>
        <taxon>Hypocreales</taxon>
        <taxon>Cordycipitaceae</taxon>
        <taxon>Beauveria</taxon>
    </lineage>
</organism>
<dbReference type="EMBL" id="JH725187">
    <property type="protein sequence ID" value="EJP62338.1"/>
    <property type="molecule type" value="Genomic_DNA"/>
</dbReference>
<keyword evidence="3" id="KW-1185">Reference proteome</keyword>
<feature type="region of interest" description="Disordered" evidence="1">
    <location>
        <begin position="91"/>
        <end position="113"/>
    </location>
</feature>